<organism evidence="1 2">
    <name type="scientific">Rhodopirellula sallentina SM41</name>
    <dbReference type="NCBI Taxonomy" id="1263870"/>
    <lineage>
        <taxon>Bacteria</taxon>
        <taxon>Pseudomonadati</taxon>
        <taxon>Planctomycetota</taxon>
        <taxon>Planctomycetia</taxon>
        <taxon>Pirellulales</taxon>
        <taxon>Pirellulaceae</taxon>
        <taxon>Rhodopirellula</taxon>
    </lineage>
</organism>
<dbReference type="PATRIC" id="fig|1263870.3.peg.288"/>
<dbReference type="Proteomes" id="UP000011885">
    <property type="component" value="Unassembled WGS sequence"/>
</dbReference>
<reference evidence="1 2" key="1">
    <citation type="journal article" date="2013" name="Mar. Genomics">
        <title>Expression of sulfatases in Rhodopirellula baltica and the diversity of sulfatases in the genus Rhodopirellula.</title>
        <authorList>
            <person name="Wegner C.E."/>
            <person name="Richter-Heitmann T."/>
            <person name="Klindworth A."/>
            <person name="Klockow C."/>
            <person name="Richter M."/>
            <person name="Achstetter T."/>
            <person name="Glockner F.O."/>
            <person name="Harder J."/>
        </authorList>
    </citation>
    <scope>NUCLEOTIDE SEQUENCE [LARGE SCALE GENOMIC DNA]</scope>
    <source>
        <strain evidence="1 2">SM41</strain>
    </source>
</reference>
<proteinExistence type="predicted"/>
<name>M5UAH0_9BACT</name>
<dbReference type="AlphaFoldDB" id="M5UAH0"/>
<evidence type="ECO:0000313" key="1">
    <source>
        <dbReference type="EMBL" id="EMI58294.1"/>
    </source>
</evidence>
<gene>
    <name evidence="1" type="ORF">RSSM_00263</name>
</gene>
<dbReference type="RefSeq" id="WP_008673585.1">
    <property type="nucleotide sequence ID" value="NZ_ANOH01000022.1"/>
</dbReference>
<accession>M5UAH0</accession>
<sequence length="47" mass="5183">MFGIAKHDDAGMRGDSMIGRLNLHGAIELGLEKVTLVFTHRVIPYCV</sequence>
<protein>
    <submittedName>
        <fullName evidence="1">Uncharacterized protein</fullName>
    </submittedName>
</protein>
<keyword evidence="2" id="KW-1185">Reference proteome</keyword>
<comment type="caution">
    <text evidence="1">The sequence shown here is derived from an EMBL/GenBank/DDBJ whole genome shotgun (WGS) entry which is preliminary data.</text>
</comment>
<dbReference type="EMBL" id="ANOH01000022">
    <property type="protein sequence ID" value="EMI58294.1"/>
    <property type="molecule type" value="Genomic_DNA"/>
</dbReference>
<evidence type="ECO:0000313" key="2">
    <source>
        <dbReference type="Proteomes" id="UP000011885"/>
    </source>
</evidence>